<evidence type="ECO:0000313" key="3">
    <source>
        <dbReference type="Proteomes" id="UP000054270"/>
    </source>
</evidence>
<dbReference type="OrthoDB" id="3071736at2759"/>
<reference evidence="3" key="1">
    <citation type="submission" date="2014-04" db="EMBL/GenBank/DDBJ databases">
        <title>Evolutionary Origins and Diversification of the Mycorrhizal Mutualists.</title>
        <authorList>
            <consortium name="DOE Joint Genome Institute"/>
            <consortium name="Mycorrhizal Genomics Consortium"/>
            <person name="Kohler A."/>
            <person name="Kuo A."/>
            <person name="Nagy L.G."/>
            <person name="Floudas D."/>
            <person name="Copeland A."/>
            <person name="Barry K.W."/>
            <person name="Cichocki N."/>
            <person name="Veneault-Fourrey C."/>
            <person name="LaButti K."/>
            <person name="Lindquist E.A."/>
            <person name="Lipzen A."/>
            <person name="Lundell T."/>
            <person name="Morin E."/>
            <person name="Murat C."/>
            <person name="Riley R."/>
            <person name="Ohm R."/>
            <person name="Sun H."/>
            <person name="Tunlid A."/>
            <person name="Henrissat B."/>
            <person name="Grigoriev I.V."/>
            <person name="Hibbett D.S."/>
            <person name="Martin F."/>
        </authorList>
    </citation>
    <scope>NUCLEOTIDE SEQUENCE [LARGE SCALE GENOMIC DNA]</scope>
    <source>
        <strain evidence="3">FD-334 SS-4</strain>
    </source>
</reference>
<keyword evidence="3" id="KW-1185">Reference proteome</keyword>
<feature type="region of interest" description="Disordered" evidence="1">
    <location>
        <begin position="296"/>
        <end position="324"/>
    </location>
</feature>
<feature type="region of interest" description="Disordered" evidence="1">
    <location>
        <begin position="171"/>
        <end position="224"/>
    </location>
</feature>
<feature type="compositionally biased region" description="Low complexity" evidence="1">
    <location>
        <begin position="298"/>
        <end position="321"/>
    </location>
</feature>
<accession>A0A0D2LEB9</accession>
<proteinExistence type="predicted"/>
<dbReference type="OMA" id="RKWCESF"/>
<dbReference type="Proteomes" id="UP000054270">
    <property type="component" value="Unassembled WGS sequence"/>
</dbReference>
<organism evidence="2 3">
    <name type="scientific">Hypholoma sublateritium (strain FD-334 SS-4)</name>
    <dbReference type="NCBI Taxonomy" id="945553"/>
    <lineage>
        <taxon>Eukaryota</taxon>
        <taxon>Fungi</taxon>
        <taxon>Dikarya</taxon>
        <taxon>Basidiomycota</taxon>
        <taxon>Agaricomycotina</taxon>
        <taxon>Agaricomycetes</taxon>
        <taxon>Agaricomycetidae</taxon>
        <taxon>Agaricales</taxon>
        <taxon>Agaricineae</taxon>
        <taxon>Strophariaceae</taxon>
        <taxon>Hypholoma</taxon>
    </lineage>
</organism>
<feature type="region of interest" description="Disordered" evidence="1">
    <location>
        <begin position="140"/>
        <end position="159"/>
    </location>
</feature>
<sequence length="476" mass="51851">MADQPYTTADEDPFNVRPYVVEVPLLNPIKKRRSSMLDKWILEQQAQSSDTNLPEANPPLFPSFASSSNPYLAYPDLRRTWLDPSNTKEDSDAASINSYDLVDDDDIPLNVCEESSQAAPSTPIPLRTLKSSRASITPSFRTISRFRSASPSSPPANNMDTAQRVLSRLSLFPPRTPRSSTGPASLADTTITPQHARSHSVSTLSFSTPQKPAKYTSPPSSSAKWRPTVLGHFHQPSISQVSIGGSEANYTSRPSISSGDTYATSMASRTTSTFESTIPSTPSKLSLFESIRLRGNKSPKSASSVSVASTSPARVSTSASVQGSSCSHATYSSVDFVSSHRIPFAPLPGSSLDNIDDETDLDPPPTYRFNKHESVKPASNGMKRVNFSSLSSRTHRKKKKLIVSGVGVTETRKFEGVKRWCESFGEIRQISRMPNGDLQIDFRDSEVADTVCRIRAKVLIAGVGSVQLSWIAGNKR</sequence>
<evidence type="ECO:0008006" key="4">
    <source>
        <dbReference type="Google" id="ProtNLM"/>
    </source>
</evidence>
<dbReference type="AlphaFoldDB" id="A0A0D2LEB9"/>
<protein>
    <recommendedName>
        <fullName evidence="4">RRM domain-containing protein</fullName>
    </recommendedName>
</protein>
<evidence type="ECO:0000256" key="1">
    <source>
        <dbReference type="SAM" id="MobiDB-lite"/>
    </source>
</evidence>
<name>A0A0D2LEB9_HYPSF</name>
<dbReference type="EMBL" id="KN817530">
    <property type="protein sequence ID" value="KJA25837.1"/>
    <property type="molecule type" value="Genomic_DNA"/>
</dbReference>
<evidence type="ECO:0000313" key="2">
    <source>
        <dbReference type="EMBL" id="KJA25837.1"/>
    </source>
</evidence>
<dbReference type="STRING" id="945553.A0A0D2LEB9"/>
<feature type="compositionally biased region" description="Polar residues" evidence="1">
    <location>
        <begin position="177"/>
        <end position="210"/>
    </location>
</feature>
<gene>
    <name evidence="2" type="ORF">HYPSUDRAFT_64565</name>
</gene>